<dbReference type="InterPro" id="IPR013762">
    <property type="entry name" value="Integrase-like_cat_sf"/>
</dbReference>
<dbReference type="Gene3D" id="1.10.443.10">
    <property type="entry name" value="Intergrase catalytic core"/>
    <property type="match status" value="1"/>
</dbReference>
<dbReference type="RefSeq" id="WP_130540213.1">
    <property type="nucleotide sequence ID" value="NZ_CP042431.1"/>
</dbReference>
<dbReference type="InterPro" id="IPR010998">
    <property type="entry name" value="Integrase_recombinase_N"/>
</dbReference>
<evidence type="ECO:0000256" key="3">
    <source>
        <dbReference type="ARBA" id="ARBA00023125"/>
    </source>
</evidence>
<dbReference type="Pfam" id="PF02899">
    <property type="entry name" value="Phage_int_SAM_1"/>
    <property type="match status" value="1"/>
</dbReference>
<evidence type="ECO:0000313" key="9">
    <source>
        <dbReference type="Proteomes" id="UP000293874"/>
    </source>
</evidence>
<dbReference type="Proteomes" id="UP000293874">
    <property type="component" value="Unassembled WGS sequence"/>
</dbReference>
<dbReference type="InterPro" id="IPR004107">
    <property type="entry name" value="Integrase_SAM-like_N"/>
</dbReference>
<dbReference type="Gene3D" id="1.10.150.130">
    <property type="match status" value="1"/>
</dbReference>
<dbReference type="Pfam" id="PF00589">
    <property type="entry name" value="Phage_integrase"/>
    <property type="match status" value="1"/>
</dbReference>
<dbReference type="InterPro" id="IPR050090">
    <property type="entry name" value="Tyrosine_recombinase_XerCD"/>
</dbReference>
<dbReference type="InterPro" id="IPR044068">
    <property type="entry name" value="CB"/>
</dbReference>
<evidence type="ECO:0000313" key="8">
    <source>
        <dbReference type="EMBL" id="RZS75879.1"/>
    </source>
</evidence>
<evidence type="ECO:0000256" key="4">
    <source>
        <dbReference type="ARBA" id="ARBA00023172"/>
    </source>
</evidence>
<keyword evidence="9" id="KW-1185">Reference proteome</keyword>
<dbReference type="InterPro" id="IPR002104">
    <property type="entry name" value="Integrase_catalytic"/>
</dbReference>
<dbReference type="OrthoDB" id="1407105at2"/>
<keyword evidence="3 5" id="KW-0238">DNA-binding</keyword>
<evidence type="ECO:0000256" key="1">
    <source>
        <dbReference type="ARBA" id="ARBA00008857"/>
    </source>
</evidence>
<keyword evidence="2" id="KW-0229">DNA integration</keyword>
<gene>
    <name evidence="8" type="ORF">EV199_1754</name>
</gene>
<proteinExistence type="inferred from homology"/>
<dbReference type="CDD" id="cd00397">
    <property type="entry name" value="DNA_BRE_C"/>
    <property type="match status" value="1"/>
</dbReference>
<evidence type="ECO:0000256" key="2">
    <source>
        <dbReference type="ARBA" id="ARBA00022908"/>
    </source>
</evidence>
<evidence type="ECO:0000256" key="5">
    <source>
        <dbReference type="PROSITE-ProRule" id="PRU01248"/>
    </source>
</evidence>
<evidence type="ECO:0000259" key="7">
    <source>
        <dbReference type="PROSITE" id="PS51900"/>
    </source>
</evidence>
<protein>
    <submittedName>
        <fullName evidence="8">Integrase/recombinase XerD</fullName>
    </submittedName>
</protein>
<feature type="domain" description="Tyr recombinase" evidence="6">
    <location>
        <begin position="102"/>
        <end position="282"/>
    </location>
</feature>
<name>A0A4Q7N4F3_9BACT</name>
<keyword evidence="4" id="KW-0233">DNA recombination</keyword>
<dbReference type="GO" id="GO:0003677">
    <property type="term" value="F:DNA binding"/>
    <property type="evidence" value="ECO:0007669"/>
    <property type="project" value="UniProtKB-UniRule"/>
</dbReference>
<comment type="caution">
    <text evidence="8">The sequence shown here is derived from an EMBL/GenBank/DDBJ whole genome shotgun (WGS) entry which is preliminary data.</text>
</comment>
<evidence type="ECO:0000259" key="6">
    <source>
        <dbReference type="PROSITE" id="PS51898"/>
    </source>
</evidence>
<dbReference type="AlphaFoldDB" id="A0A4Q7N4F3"/>
<dbReference type="GO" id="GO:0015074">
    <property type="term" value="P:DNA integration"/>
    <property type="evidence" value="ECO:0007669"/>
    <property type="project" value="UniProtKB-KW"/>
</dbReference>
<dbReference type="PANTHER" id="PTHR30349">
    <property type="entry name" value="PHAGE INTEGRASE-RELATED"/>
    <property type="match status" value="1"/>
</dbReference>
<organism evidence="8 9">
    <name type="scientific">Pseudobacter ginsenosidimutans</name>
    <dbReference type="NCBI Taxonomy" id="661488"/>
    <lineage>
        <taxon>Bacteria</taxon>
        <taxon>Pseudomonadati</taxon>
        <taxon>Bacteroidota</taxon>
        <taxon>Chitinophagia</taxon>
        <taxon>Chitinophagales</taxon>
        <taxon>Chitinophagaceae</taxon>
        <taxon>Pseudobacter</taxon>
    </lineage>
</organism>
<reference evidence="8 9" key="1">
    <citation type="submission" date="2019-02" db="EMBL/GenBank/DDBJ databases">
        <title>Genomic Encyclopedia of Type Strains, Phase IV (KMG-IV): sequencing the most valuable type-strain genomes for metagenomic binning, comparative biology and taxonomic classification.</title>
        <authorList>
            <person name="Goeker M."/>
        </authorList>
    </citation>
    <scope>NUCLEOTIDE SEQUENCE [LARGE SCALE GENOMIC DNA]</scope>
    <source>
        <strain evidence="8 9">DSM 18116</strain>
    </source>
</reference>
<dbReference type="PROSITE" id="PS51898">
    <property type="entry name" value="TYR_RECOMBINASE"/>
    <property type="match status" value="1"/>
</dbReference>
<dbReference type="EMBL" id="SGXA01000001">
    <property type="protein sequence ID" value="RZS75879.1"/>
    <property type="molecule type" value="Genomic_DNA"/>
</dbReference>
<comment type="similarity">
    <text evidence="1">Belongs to the 'phage' integrase family.</text>
</comment>
<feature type="domain" description="Core-binding (CB)" evidence="7">
    <location>
        <begin position="1"/>
        <end position="80"/>
    </location>
</feature>
<dbReference type="PANTHER" id="PTHR30349:SF41">
    <property type="entry name" value="INTEGRASE_RECOMBINASE PROTEIN MJ0367-RELATED"/>
    <property type="match status" value="1"/>
</dbReference>
<dbReference type="InterPro" id="IPR011010">
    <property type="entry name" value="DNA_brk_join_enz"/>
</dbReference>
<accession>A0A4Q7N4F3</accession>
<dbReference type="SUPFAM" id="SSF56349">
    <property type="entry name" value="DNA breaking-rejoining enzymes"/>
    <property type="match status" value="1"/>
</dbReference>
<dbReference type="PROSITE" id="PS51900">
    <property type="entry name" value="CB"/>
    <property type="match status" value="1"/>
</dbReference>
<dbReference type="GO" id="GO:0006310">
    <property type="term" value="P:DNA recombination"/>
    <property type="evidence" value="ECO:0007669"/>
    <property type="project" value="UniProtKB-KW"/>
</dbReference>
<sequence>MEDFKKYLQAQKLKSSTVEEHSKNVGYFTQWLKQEGYDTGTTIQYADLLGYIQFEKEKGITPATINLRLSSIKYYFEYLKSIGEVVKNPAKTIRVKGTINTIIENPLSTPELEILYQQYAQLAVPDHLLMIHKRSIVILGLMIWQGVHSGELQKMEISHIDLNNASVYIPSTSQSNSRQISIHSKQLLSLHEYVSTIRLLLKPKGNELIAGSVRNHVQRVLQEIQGINPMIRNAQQIRGSVIINWLKQHSKRQVQYMAGHKYISSTEKYEQQEIDSLKDVLSKHHPFG</sequence>